<accession>A0A147DNX1</accession>
<sequence>MGDERELTEPVLRPRSEPSQFTKDARWLVVIVVLCILFQQPGSTWGMTLVHAGQEFDFRSSPALGTTLLTVAVAVGGFLVAVARRGASRFDEHTVMGLTLAGVLGFTVAVWLLMPVQITWLQWAVEHGQSHPFVLGNVVETTRYADYLG</sequence>
<organism evidence="2 3">
    <name type="scientific">Curtobacterium oceanosedimentum</name>
    <dbReference type="NCBI Taxonomy" id="465820"/>
    <lineage>
        <taxon>Bacteria</taxon>
        <taxon>Bacillati</taxon>
        <taxon>Actinomycetota</taxon>
        <taxon>Actinomycetes</taxon>
        <taxon>Micrococcales</taxon>
        <taxon>Microbacteriaceae</taxon>
        <taxon>Curtobacterium</taxon>
    </lineage>
</organism>
<dbReference type="RefSeq" id="WP_058750205.1">
    <property type="nucleotide sequence ID" value="NZ_LDRC01000060.1"/>
</dbReference>
<dbReference type="OrthoDB" id="5019694at2"/>
<dbReference type="EMBL" id="LDRC01000060">
    <property type="protein sequence ID" value="KTR51122.1"/>
    <property type="molecule type" value="Genomic_DNA"/>
</dbReference>
<dbReference type="PATRIC" id="fig|465820.4.peg.2600"/>
<reference evidence="2 3" key="1">
    <citation type="journal article" date="2016" name="Front. Microbiol.">
        <title>Genomic Resource of Rice Seed Associated Bacteria.</title>
        <authorList>
            <person name="Midha S."/>
            <person name="Bansal K."/>
            <person name="Sharma S."/>
            <person name="Kumar N."/>
            <person name="Patil P.P."/>
            <person name="Chaudhry V."/>
            <person name="Patil P.B."/>
        </authorList>
    </citation>
    <scope>NUCLEOTIDE SEQUENCE [LARGE SCALE GENOMIC DNA]</scope>
    <source>
        <strain evidence="2 3">NS359</strain>
    </source>
</reference>
<keyword evidence="1" id="KW-1133">Transmembrane helix</keyword>
<comment type="caution">
    <text evidence="2">The sequence shown here is derived from an EMBL/GenBank/DDBJ whole genome shotgun (WGS) entry which is preliminary data.</text>
</comment>
<dbReference type="AlphaFoldDB" id="A0A147DNX1"/>
<evidence type="ECO:0000313" key="3">
    <source>
        <dbReference type="Proteomes" id="UP000072763"/>
    </source>
</evidence>
<dbReference type="STRING" id="465820.NS263_07170"/>
<gene>
    <name evidence="2" type="ORF">NS359_11750</name>
</gene>
<proteinExistence type="predicted"/>
<keyword evidence="1" id="KW-0812">Transmembrane</keyword>
<dbReference type="Proteomes" id="UP000072763">
    <property type="component" value="Unassembled WGS sequence"/>
</dbReference>
<protein>
    <submittedName>
        <fullName evidence="2">Uncharacterized protein</fullName>
    </submittedName>
</protein>
<evidence type="ECO:0000313" key="2">
    <source>
        <dbReference type="EMBL" id="KTR51122.1"/>
    </source>
</evidence>
<feature type="transmembrane region" description="Helical" evidence="1">
    <location>
        <begin position="25"/>
        <end position="42"/>
    </location>
</feature>
<feature type="transmembrane region" description="Helical" evidence="1">
    <location>
        <begin position="62"/>
        <end position="83"/>
    </location>
</feature>
<feature type="transmembrane region" description="Helical" evidence="1">
    <location>
        <begin position="95"/>
        <end position="114"/>
    </location>
</feature>
<name>A0A147DNX1_9MICO</name>
<evidence type="ECO:0000256" key="1">
    <source>
        <dbReference type="SAM" id="Phobius"/>
    </source>
</evidence>
<keyword evidence="1" id="KW-0472">Membrane</keyword>